<sequence length="212" mass="24524">MKITLSKAVPTKKIPSVYVFYNLLEKQAIVTRSPVIKEHNTYQIGTISPKIRKDHWKPILVISGFNSEKTADIVFHSVATYPKELRDDSFQNLKKSLKVQALKNQINHKLSATCRVLEDLPNYINDTQVFPTPITKEALKLTCHWETDYWRDLVKNDNLNWPSYITHDKLKLIRGRSIANEQFKTVQSGFDRLNEINKALKERKESNATTNA</sequence>
<dbReference type="OrthoDB" id="434092at2759"/>
<dbReference type="AlphaFoldDB" id="A0A137P9L7"/>
<dbReference type="GO" id="GO:0000150">
    <property type="term" value="F:DNA strand exchange activity"/>
    <property type="evidence" value="ECO:0007669"/>
    <property type="project" value="InterPro"/>
</dbReference>
<reference evidence="1 2" key="1">
    <citation type="journal article" date="2015" name="Genome Biol. Evol.">
        <title>Phylogenomic analyses indicate that early fungi evolved digesting cell walls of algal ancestors of land plants.</title>
        <authorList>
            <person name="Chang Y."/>
            <person name="Wang S."/>
            <person name="Sekimoto S."/>
            <person name="Aerts A.L."/>
            <person name="Choi C."/>
            <person name="Clum A."/>
            <person name="LaButti K.M."/>
            <person name="Lindquist E.A."/>
            <person name="Yee Ngan C."/>
            <person name="Ohm R.A."/>
            <person name="Salamov A.A."/>
            <person name="Grigoriev I.V."/>
            <person name="Spatafora J.W."/>
            <person name="Berbee M.L."/>
        </authorList>
    </citation>
    <scope>NUCLEOTIDE SEQUENCE [LARGE SCALE GENOMIC DNA]</scope>
    <source>
        <strain evidence="1 2">NRRL 28638</strain>
    </source>
</reference>
<keyword evidence="2" id="KW-1185">Reference proteome</keyword>
<accession>A0A137P9L7</accession>
<dbReference type="Pfam" id="PF12829">
    <property type="entry name" value="Mhr1"/>
    <property type="match status" value="1"/>
</dbReference>
<organism evidence="1 2">
    <name type="scientific">Conidiobolus coronatus (strain ATCC 28846 / CBS 209.66 / NRRL 28638)</name>
    <name type="common">Delacroixia coronata</name>
    <dbReference type="NCBI Taxonomy" id="796925"/>
    <lineage>
        <taxon>Eukaryota</taxon>
        <taxon>Fungi</taxon>
        <taxon>Fungi incertae sedis</taxon>
        <taxon>Zoopagomycota</taxon>
        <taxon>Entomophthoromycotina</taxon>
        <taxon>Entomophthoromycetes</taxon>
        <taxon>Entomophthorales</taxon>
        <taxon>Ancylistaceae</taxon>
        <taxon>Conidiobolus</taxon>
    </lineage>
</organism>
<evidence type="ECO:0000313" key="2">
    <source>
        <dbReference type="Proteomes" id="UP000070444"/>
    </source>
</evidence>
<dbReference type="GO" id="GO:0003697">
    <property type="term" value="F:single-stranded DNA binding"/>
    <property type="evidence" value="ECO:0007669"/>
    <property type="project" value="InterPro"/>
</dbReference>
<dbReference type="Proteomes" id="UP000070444">
    <property type="component" value="Unassembled WGS sequence"/>
</dbReference>
<dbReference type="OMA" id="QPRFMEL"/>
<proteinExistence type="predicted"/>
<evidence type="ECO:0000313" key="1">
    <source>
        <dbReference type="EMBL" id="KXN71644.1"/>
    </source>
</evidence>
<dbReference type="EMBL" id="KQ964470">
    <property type="protein sequence ID" value="KXN71644.1"/>
    <property type="molecule type" value="Genomic_DNA"/>
</dbReference>
<name>A0A137P9L7_CONC2</name>
<gene>
    <name evidence="1" type="ORF">CONCODRAFT_69663</name>
</gene>
<protein>
    <submittedName>
        <fullName evidence="1">Uncharacterized protein</fullName>
    </submittedName>
</protein>
<dbReference type="InterPro" id="IPR024629">
    <property type="entry name" value="Ribosomal_mL67"/>
</dbReference>